<sequence length="130" mass="15291">MKFGHTLRKLREEKDISQVELAKKLNITSQSLSQYELNKRIPDIEMINRLADFFDVSVDYLLGRTDIKQPIKDIIKNQKKYNGSSDEISKEIRNLSPESQEELKKLIELYKIRDMQDRNSELSDELSNTD</sequence>
<dbReference type="InterPro" id="IPR001387">
    <property type="entry name" value="Cro/C1-type_HTH"/>
</dbReference>
<proteinExistence type="predicted"/>
<dbReference type="PROSITE" id="PS50943">
    <property type="entry name" value="HTH_CROC1"/>
    <property type="match status" value="1"/>
</dbReference>
<accession>A0ABS6G2W1</accession>
<comment type="caution">
    <text evidence="3">The sequence shown here is derived from an EMBL/GenBank/DDBJ whole genome shotgun (WGS) entry which is preliminary data.</text>
</comment>
<dbReference type="RefSeq" id="WP_216417052.1">
    <property type="nucleotide sequence ID" value="NZ_JAHLQK010000004.1"/>
</dbReference>
<reference evidence="3 4" key="1">
    <citation type="submission" date="2021-06" db="EMBL/GenBank/DDBJ databases">
        <authorList>
            <person name="Sun Q."/>
            <person name="Li D."/>
        </authorList>
    </citation>
    <scope>NUCLEOTIDE SEQUENCE [LARGE SCALE GENOMIC DNA]</scope>
    <source>
        <strain evidence="3 4">MSJ-5</strain>
    </source>
</reference>
<dbReference type="SMART" id="SM00530">
    <property type="entry name" value="HTH_XRE"/>
    <property type="match status" value="1"/>
</dbReference>
<dbReference type="PANTHER" id="PTHR46558">
    <property type="entry name" value="TRACRIPTIONAL REGULATORY PROTEIN-RELATED-RELATED"/>
    <property type="match status" value="1"/>
</dbReference>
<evidence type="ECO:0000313" key="3">
    <source>
        <dbReference type="EMBL" id="MBU5676809.1"/>
    </source>
</evidence>
<dbReference type="CDD" id="cd00093">
    <property type="entry name" value="HTH_XRE"/>
    <property type="match status" value="1"/>
</dbReference>
<dbReference type="Proteomes" id="UP000779508">
    <property type="component" value="Unassembled WGS sequence"/>
</dbReference>
<dbReference type="Pfam" id="PF01381">
    <property type="entry name" value="HTH_3"/>
    <property type="match status" value="1"/>
</dbReference>
<evidence type="ECO:0000313" key="4">
    <source>
        <dbReference type="Proteomes" id="UP000779508"/>
    </source>
</evidence>
<keyword evidence="4" id="KW-1185">Reference proteome</keyword>
<protein>
    <submittedName>
        <fullName evidence="3">Helix-turn-helix domain-containing protein</fullName>
    </submittedName>
</protein>
<evidence type="ECO:0000256" key="1">
    <source>
        <dbReference type="ARBA" id="ARBA00023125"/>
    </source>
</evidence>
<keyword evidence="1" id="KW-0238">DNA-binding</keyword>
<organism evidence="3 4">
    <name type="scientific">Alkaliphilus flagellatus</name>
    <dbReference type="NCBI Taxonomy" id="2841507"/>
    <lineage>
        <taxon>Bacteria</taxon>
        <taxon>Bacillati</taxon>
        <taxon>Bacillota</taxon>
        <taxon>Clostridia</taxon>
        <taxon>Peptostreptococcales</taxon>
        <taxon>Natronincolaceae</taxon>
        <taxon>Alkaliphilus</taxon>
    </lineage>
</organism>
<dbReference type="PANTHER" id="PTHR46558:SF11">
    <property type="entry name" value="HTH-TYPE TRANSCRIPTIONAL REGULATOR XRE"/>
    <property type="match status" value="1"/>
</dbReference>
<feature type="domain" description="HTH cro/C1-type" evidence="2">
    <location>
        <begin position="7"/>
        <end position="61"/>
    </location>
</feature>
<evidence type="ECO:0000259" key="2">
    <source>
        <dbReference type="PROSITE" id="PS50943"/>
    </source>
</evidence>
<name>A0ABS6G2W1_9FIRM</name>
<dbReference type="EMBL" id="JAHLQK010000004">
    <property type="protein sequence ID" value="MBU5676809.1"/>
    <property type="molecule type" value="Genomic_DNA"/>
</dbReference>
<gene>
    <name evidence="3" type="ORF">KQI88_10300</name>
</gene>